<gene>
    <name evidence="3" type="ORF">HHL28_03010</name>
</gene>
<name>A0A858RBM7_9PROT</name>
<reference evidence="3" key="1">
    <citation type="submission" date="2020-04" db="EMBL/GenBank/DDBJ databases">
        <title>A desert anoxygenic phototrophic bacterium fixes CO2 using RubisCO under aerobic conditions.</title>
        <authorList>
            <person name="Tang K."/>
        </authorList>
    </citation>
    <scope>NUCLEOTIDE SEQUENCE [LARGE SCALE GENOMIC DNA]</scope>
    <source>
        <strain evidence="3">MIMtkB3</strain>
    </source>
</reference>
<feature type="signal peptide" evidence="1">
    <location>
        <begin position="1"/>
        <end position="21"/>
    </location>
</feature>
<protein>
    <submittedName>
        <fullName evidence="3">PQQ-dependent sugar dehydrogenase</fullName>
    </submittedName>
</protein>
<evidence type="ECO:0000259" key="2">
    <source>
        <dbReference type="Pfam" id="PF07995"/>
    </source>
</evidence>
<dbReference type="Pfam" id="PF07995">
    <property type="entry name" value="GSDH"/>
    <property type="match status" value="1"/>
</dbReference>
<dbReference type="SUPFAM" id="SSF50952">
    <property type="entry name" value="Soluble quinoprotein glucose dehydrogenase"/>
    <property type="match status" value="1"/>
</dbReference>
<dbReference type="Proteomes" id="UP000501891">
    <property type="component" value="Chromosome"/>
</dbReference>
<proteinExistence type="predicted"/>
<feature type="domain" description="Glucose/Sorbosone dehydrogenase" evidence="2">
    <location>
        <begin position="43"/>
        <end position="368"/>
    </location>
</feature>
<evidence type="ECO:0000313" key="4">
    <source>
        <dbReference type="Proteomes" id="UP000501891"/>
    </source>
</evidence>
<feature type="chain" id="PRO_5032767199" evidence="1">
    <location>
        <begin position="22"/>
        <end position="386"/>
    </location>
</feature>
<evidence type="ECO:0000256" key="1">
    <source>
        <dbReference type="SAM" id="SignalP"/>
    </source>
</evidence>
<organism evidence="3 4">
    <name type="scientific">Aerophototrophica crusticola</name>
    <dbReference type="NCBI Taxonomy" id="1709002"/>
    <lineage>
        <taxon>Bacteria</taxon>
        <taxon>Pseudomonadati</taxon>
        <taxon>Pseudomonadota</taxon>
        <taxon>Alphaproteobacteria</taxon>
        <taxon>Rhodospirillales</taxon>
        <taxon>Rhodospirillaceae</taxon>
        <taxon>Aerophototrophica</taxon>
    </lineage>
</organism>
<dbReference type="PANTHER" id="PTHR19328">
    <property type="entry name" value="HEDGEHOG-INTERACTING PROTEIN"/>
    <property type="match status" value="1"/>
</dbReference>
<accession>A0A858RBM7</accession>
<keyword evidence="4" id="KW-1185">Reference proteome</keyword>
<dbReference type="EMBL" id="CP051775">
    <property type="protein sequence ID" value="QJE74757.1"/>
    <property type="molecule type" value="Genomic_DNA"/>
</dbReference>
<evidence type="ECO:0000313" key="3">
    <source>
        <dbReference type="EMBL" id="QJE74757.1"/>
    </source>
</evidence>
<keyword evidence="1" id="KW-0732">Signal</keyword>
<dbReference type="InterPro" id="IPR011042">
    <property type="entry name" value="6-blade_b-propeller_TolB-like"/>
</dbReference>
<dbReference type="KEGG" id="acru:HHL28_03010"/>
<dbReference type="AlphaFoldDB" id="A0A858RBM7"/>
<dbReference type="InterPro" id="IPR012938">
    <property type="entry name" value="Glc/Sorbosone_DH"/>
</dbReference>
<dbReference type="InterPro" id="IPR011041">
    <property type="entry name" value="Quinoprot_gluc/sorb_DH_b-prop"/>
</dbReference>
<sequence>MMTGALLTALALAMAPTPAVADEARTVPSQAGPLRVETVAGGLDHPWGIAFLPDGRMLVTERAGRLRVVSADGTVSGPLRGVPDVAARGQGGLLDVALDPAFDQNRQVYITYSEPGPNGTAGTAVARATLGEGALENLSVIFRQEPKVTGGNHYGSRLAFTPDGSLFVTLGERFKFDPAQDLSNHLGKVVRLRPDGTVPPDNPFVNRQGARPEIWSYGHRNPQGIAVDPRDGKVWTIEFGPQGGDELNRPDAGKNHGWPLVSWGEHYDGRDIPDPPTRPDFADAVRHWVPAISPSGMAFYRGTLIPGWQDNLLVASLGEGGIVRLTLEGDAVTGQESIPLDTRIRQVVTGPDGAVYALTDEEGGSVLRLSPATGDGVAAGGQDKRG</sequence>
<dbReference type="Gene3D" id="2.120.10.30">
    <property type="entry name" value="TolB, C-terminal domain"/>
    <property type="match status" value="1"/>
</dbReference>
<dbReference type="PANTHER" id="PTHR19328:SF75">
    <property type="entry name" value="ALDOSE SUGAR DEHYDROGENASE YLII"/>
    <property type="match status" value="1"/>
</dbReference>